<name>A0A1U7LN68_NEOID</name>
<proteinExistence type="predicted"/>
<organism evidence="2 3">
    <name type="scientific">Neolecta irregularis (strain DAH-3)</name>
    <dbReference type="NCBI Taxonomy" id="1198029"/>
    <lineage>
        <taxon>Eukaryota</taxon>
        <taxon>Fungi</taxon>
        <taxon>Dikarya</taxon>
        <taxon>Ascomycota</taxon>
        <taxon>Taphrinomycotina</taxon>
        <taxon>Neolectales</taxon>
        <taxon>Neolectaceae</taxon>
        <taxon>Neolecta</taxon>
    </lineage>
</organism>
<dbReference type="EMBL" id="LXFE01001049">
    <property type="protein sequence ID" value="OLL23971.1"/>
    <property type="molecule type" value="Genomic_DNA"/>
</dbReference>
<feature type="chain" id="PRO_5013138002" evidence="1">
    <location>
        <begin position="20"/>
        <end position="154"/>
    </location>
</feature>
<comment type="caution">
    <text evidence="2">The sequence shown here is derived from an EMBL/GenBank/DDBJ whole genome shotgun (WGS) entry which is preliminary data.</text>
</comment>
<gene>
    <name evidence="2" type="ORF">NEOLI_003417</name>
</gene>
<evidence type="ECO:0000256" key="1">
    <source>
        <dbReference type="SAM" id="SignalP"/>
    </source>
</evidence>
<keyword evidence="3" id="KW-1185">Reference proteome</keyword>
<evidence type="ECO:0000313" key="2">
    <source>
        <dbReference type="EMBL" id="OLL23971.1"/>
    </source>
</evidence>
<dbReference type="AlphaFoldDB" id="A0A1U7LN68"/>
<sequence>MNITIFGGLALLHSLVVHASHHSTCFDAGADIPVTVFKACKDAYEKLVDSLRLGDGAHCLLNNMKVAVYGGCRAEISSVMNYQIVPCSVIGKTFQKVYHNCIIDCGKAGWENYASEFGVLLDLAPVDNVTEERNIEIPRYRRILERIRGAIGVL</sequence>
<protein>
    <submittedName>
        <fullName evidence="2">Uncharacterized protein</fullName>
    </submittedName>
</protein>
<feature type="signal peptide" evidence="1">
    <location>
        <begin position="1"/>
        <end position="19"/>
    </location>
</feature>
<reference evidence="2 3" key="1">
    <citation type="submission" date="2016-04" db="EMBL/GenBank/DDBJ databases">
        <title>Evolutionary innovation and constraint leading to complex multicellularity in the Ascomycota.</title>
        <authorList>
            <person name="Cisse O."/>
            <person name="Nguyen A."/>
            <person name="Hewitt D.A."/>
            <person name="Jedd G."/>
            <person name="Stajich J.E."/>
        </authorList>
    </citation>
    <scope>NUCLEOTIDE SEQUENCE [LARGE SCALE GENOMIC DNA]</scope>
    <source>
        <strain evidence="2 3">DAH-3</strain>
    </source>
</reference>
<accession>A0A1U7LN68</accession>
<keyword evidence="1" id="KW-0732">Signal</keyword>
<evidence type="ECO:0000313" key="3">
    <source>
        <dbReference type="Proteomes" id="UP000186594"/>
    </source>
</evidence>
<dbReference type="Proteomes" id="UP000186594">
    <property type="component" value="Unassembled WGS sequence"/>
</dbReference>